<dbReference type="InterPro" id="IPR004101">
    <property type="entry name" value="Mur_ligase_C"/>
</dbReference>
<dbReference type="EC" id="6.3.2.12" evidence="6"/>
<evidence type="ECO:0000256" key="4">
    <source>
        <dbReference type="ARBA" id="ARBA00008276"/>
    </source>
</evidence>
<comment type="catalytic activity">
    <reaction evidence="17">
        <text>7,8-dihydropteroate + L-glutamate + ATP = 7,8-dihydrofolate + ADP + phosphate + H(+)</text>
        <dbReference type="Rhea" id="RHEA:23584"/>
        <dbReference type="ChEBI" id="CHEBI:15378"/>
        <dbReference type="ChEBI" id="CHEBI:17839"/>
        <dbReference type="ChEBI" id="CHEBI:29985"/>
        <dbReference type="ChEBI" id="CHEBI:30616"/>
        <dbReference type="ChEBI" id="CHEBI:43474"/>
        <dbReference type="ChEBI" id="CHEBI:57451"/>
        <dbReference type="ChEBI" id="CHEBI:456216"/>
        <dbReference type="EC" id="6.3.2.12"/>
    </reaction>
</comment>
<evidence type="ECO:0000256" key="10">
    <source>
        <dbReference type="ARBA" id="ARBA00022723"/>
    </source>
</evidence>
<feature type="domain" description="Mur ligase central" evidence="20">
    <location>
        <begin position="44"/>
        <end position="267"/>
    </location>
</feature>
<evidence type="ECO:0000256" key="5">
    <source>
        <dbReference type="ARBA" id="ARBA00011245"/>
    </source>
</evidence>
<keyword evidence="13" id="KW-0460">Magnesium</keyword>
<evidence type="ECO:0000256" key="13">
    <source>
        <dbReference type="ARBA" id="ARBA00022842"/>
    </source>
</evidence>
<dbReference type="PANTHER" id="PTHR11136:SF0">
    <property type="entry name" value="DIHYDROFOLATE SYNTHETASE-RELATED"/>
    <property type="match status" value="1"/>
</dbReference>
<comment type="similarity">
    <text evidence="4 18">Belongs to the folylpolyglutamate synthase family.</text>
</comment>
<dbReference type="InterPro" id="IPR013221">
    <property type="entry name" value="Mur_ligase_cen"/>
</dbReference>
<keyword evidence="10" id="KW-0479">Metal-binding</keyword>
<dbReference type="GO" id="GO:0046872">
    <property type="term" value="F:metal ion binding"/>
    <property type="evidence" value="ECO:0007669"/>
    <property type="project" value="UniProtKB-KW"/>
</dbReference>
<evidence type="ECO:0000256" key="2">
    <source>
        <dbReference type="ARBA" id="ARBA00004799"/>
    </source>
</evidence>
<dbReference type="EMBL" id="NGKA01000013">
    <property type="protein sequence ID" value="RSU10714.1"/>
    <property type="molecule type" value="Genomic_DNA"/>
</dbReference>
<dbReference type="GO" id="GO:0005737">
    <property type="term" value="C:cytoplasm"/>
    <property type="evidence" value="ECO:0007669"/>
    <property type="project" value="TreeGrafter"/>
</dbReference>
<comment type="subunit">
    <text evidence="5">Monomer.</text>
</comment>
<comment type="pathway">
    <text evidence="2">Cofactor biosynthesis; tetrahydrofolate biosynthesis; 7,8-dihydrofolate from 2-amino-4-hydroxy-6-hydroxymethyl-7,8-dihydropteridine diphosphate and 4-aminobenzoate: step 2/2.</text>
</comment>
<dbReference type="SUPFAM" id="SSF53244">
    <property type="entry name" value="MurD-like peptide ligases, peptide-binding domain"/>
    <property type="match status" value="1"/>
</dbReference>
<dbReference type="InterPro" id="IPR018109">
    <property type="entry name" value="Folylpolyglutamate_synth_CS"/>
</dbReference>
<dbReference type="OrthoDB" id="9809356at2"/>
<dbReference type="AlphaFoldDB" id="A0A430ARN5"/>
<evidence type="ECO:0000256" key="7">
    <source>
        <dbReference type="ARBA" id="ARBA00013025"/>
    </source>
</evidence>
<accession>A0A430ARN5</accession>
<dbReference type="NCBIfam" id="TIGR01499">
    <property type="entry name" value="folC"/>
    <property type="match status" value="1"/>
</dbReference>
<dbReference type="Proteomes" id="UP000287605">
    <property type="component" value="Unassembled WGS sequence"/>
</dbReference>
<dbReference type="PROSITE" id="PS01012">
    <property type="entry name" value="FOLYLPOLYGLU_SYNT_2"/>
    <property type="match status" value="1"/>
</dbReference>
<comment type="catalytic activity">
    <reaction evidence="16">
        <text>(6S)-5,6,7,8-tetrahydrofolyl-(gamma-L-Glu)(n) + L-glutamate + ATP = (6S)-5,6,7,8-tetrahydrofolyl-(gamma-L-Glu)(n+1) + ADP + phosphate + H(+)</text>
        <dbReference type="Rhea" id="RHEA:10580"/>
        <dbReference type="Rhea" id="RHEA-COMP:14738"/>
        <dbReference type="Rhea" id="RHEA-COMP:14740"/>
        <dbReference type="ChEBI" id="CHEBI:15378"/>
        <dbReference type="ChEBI" id="CHEBI:29985"/>
        <dbReference type="ChEBI" id="CHEBI:30616"/>
        <dbReference type="ChEBI" id="CHEBI:43474"/>
        <dbReference type="ChEBI" id="CHEBI:141005"/>
        <dbReference type="ChEBI" id="CHEBI:456216"/>
        <dbReference type="EC" id="6.3.2.17"/>
    </reaction>
</comment>
<dbReference type="InterPro" id="IPR001645">
    <property type="entry name" value="Folylpolyglutamate_synth"/>
</dbReference>
<dbReference type="PANTHER" id="PTHR11136">
    <property type="entry name" value="FOLYLPOLYGLUTAMATE SYNTHASE-RELATED"/>
    <property type="match status" value="1"/>
</dbReference>
<dbReference type="GO" id="GO:0004326">
    <property type="term" value="F:tetrahydrofolylpolyglutamate synthase activity"/>
    <property type="evidence" value="ECO:0007669"/>
    <property type="project" value="UniProtKB-EC"/>
</dbReference>
<evidence type="ECO:0000259" key="19">
    <source>
        <dbReference type="Pfam" id="PF02875"/>
    </source>
</evidence>
<reference evidence="21 22" key="1">
    <citation type="submission" date="2017-05" db="EMBL/GenBank/DDBJ databases">
        <title>Vagococcus spp. assemblies.</title>
        <authorList>
            <person name="Gulvik C.A."/>
        </authorList>
    </citation>
    <scope>NUCLEOTIDE SEQUENCE [LARGE SCALE GENOMIC DNA]</scope>
    <source>
        <strain evidence="21 22">CCUG 51432</strain>
    </source>
</reference>
<keyword evidence="12 18" id="KW-0067">ATP-binding</keyword>
<feature type="domain" description="Mur ligase C-terminal" evidence="19">
    <location>
        <begin position="297"/>
        <end position="414"/>
    </location>
</feature>
<dbReference type="RefSeq" id="WP_126809398.1">
    <property type="nucleotide sequence ID" value="NZ_NGKA01000013.1"/>
</dbReference>
<dbReference type="InterPro" id="IPR036615">
    <property type="entry name" value="Mur_ligase_C_dom_sf"/>
</dbReference>
<proteinExistence type="inferred from homology"/>
<organism evidence="21 22">
    <name type="scientific">Vagococcus elongatus</name>
    <dbReference type="NCBI Taxonomy" id="180344"/>
    <lineage>
        <taxon>Bacteria</taxon>
        <taxon>Bacillati</taxon>
        <taxon>Bacillota</taxon>
        <taxon>Bacilli</taxon>
        <taxon>Lactobacillales</taxon>
        <taxon>Enterococcaceae</taxon>
        <taxon>Vagococcus</taxon>
    </lineage>
</organism>
<keyword evidence="22" id="KW-1185">Reference proteome</keyword>
<comment type="caution">
    <text evidence="21">The sequence shown here is derived from an EMBL/GenBank/DDBJ whole genome shotgun (WGS) entry which is preliminary data.</text>
</comment>
<evidence type="ECO:0000256" key="3">
    <source>
        <dbReference type="ARBA" id="ARBA00005150"/>
    </source>
</evidence>
<dbReference type="EC" id="6.3.2.17" evidence="7"/>
<dbReference type="Gene3D" id="3.40.1190.10">
    <property type="entry name" value="Mur-like, catalytic domain"/>
    <property type="match status" value="1"/>
</dbReference>
<dbReference type="InterPro" id="IPR036565">
    <property type="entry name" value="Mur-like_cat_sf"/>
</dbReference>
<evidence type="ECO:0000313" key="22">
    <source>
        <dbReference type="Proteomes" id="UP000287605"/>
    </source>
</evidence>
<keyword evidence="14" id="KW-0289">Folate biosynthesis</keyword>
<evidence type="ECO:0000313" key="21">
    <source>
        <dbReference type="EMBL" id="RSU10714.1"/>
    </source>
</evidence>
<gene>
    <name evidence="21" type="ORF">CBF29_09015</name>
</gene>
<dbReference type="GO" id="GO:0005524">
    <property type="term" value="F:ATP binding"/>
    <property type="evidence" value="ECO:0007669"/>
    <property type="project" value="UniProtKB-KW"/>
</dbReference>
<evidence type="ECO:0000256" key="1">
    <source>
        <dbReference type="ARBA" id="ARBA00001946"/>
    </source>
</evidence>
<dbReference type="FunFam" id="3.40.1190.10:FF:000004">
    <property type="entry name" value="Dihydrofolate synthase/folylpolyglutamate synthase"/>
    <property type="match status" value="1"/>
</dbReference>
<keyword evidence="9 18" id="KW-0436">Ligase</keyword>
<comment type="pathway">
    <text evidence="3">Cofactor biosynthesis; tetrahydrofolylpolyglutamate biosynthesis.</text>
</comment>
<name>A0A430ARN5_9ENTE</name>
<evidence type="ECO:0000256" key="16">
    <source>
        <dbReference type="ARBA" id="ARBA00047493"/>
    </source>
</evidence>
<evidence type="ECO:0000256" key="12">
    <source>
        <dbReference type="ARBA" id="ARBA00022840"/>
    </source>
</evidence>
<protein>
    <recommendedName>
        <fullName evidence="8">Dihydrofolate synthase/folylpolyglutamate synthase</fullName>
        <ecNumber evidence="6">6.3.2.12</ecNumber>
        <ecNumber evidence="7">6.3.2.17</ecNumber>
    </recommendedName>
    <alternativeName>
        <fullName evidence="15">Tetrahydrofolylpolyglutamate synthase</fullName>
    </alternativeName>
</protein>
<comment type="cofactor">
    <cofactor evidence="1">
        <name>Mg(2+)</name>
        <dbReference type="ChEBI" id="CHEBI:18420"/>
    </cofactor>
</comment>
<dbReference type="SUPFAM" id="SSF53623">
    <property type="entry name" value="MurD-like peptide ligases, catalytic domain"/>
    <property type="match status" value="1"/>
</dbReference>
<dbReference type="Gene3D" id="3.90.190.20">
    <property type="entry name" value="Mur ligase, C-terminal domain"/>
    <property type="match status" value="1"/>
</dbReference>
<evidence type="ECO:0000256" key="9">
    <source>
        <dbReference type="ARBA" id="ARBA00022598"/>
    </source>
</evidence>
<dbReference type="Pfam" id="PF02875">
    <property type="entry name" value="Mur_ligase_C"/>
    <property type="match status" value="1"/>
</dbReference>
<evidence type="ECO:0000256" key="17">
    <source>
        <dbReference type="ARBA" id="ARBA00049161"/>
    </source>
</evidence>
<dbReference type="GO" id="GO:0008841">
    <property type="term" value="F:dihydrofolate synthase activity"/>
    <property type="evidence" value="ECO:0007669"/>
    <property type="project" value="UniProtKB-EC"/>
</dbReference>
<evidence type="ECO:0000256" key="18">
    <source>
        <dbReference type="PIRNR" id="PIRNR001563"/>
    </source>
</evidence>
<keyword evidence="11 18" id="KW-0547">Nucleotide-binding</keyword>
<dbReference type="PIRSF" id="PIRSF001563">
    <property type="entry name" value="Folylpolyglu_synth"/>
    <property type="match status" value="1"/>
</dbReference>
<evidence type="ECO:0000256" key="8">
    <source>
        <dbReference type="ARBA" id="ARBA00019357"/>
    </source>
</evidence>
<dbReference type="GO" id="GO:0046656">
    <property type="term" value="P:folic acid biosynthetic process"/>
    <property type="evidence" value="ECO:0007669"/>
    <property type="project" value="UniProtKB-KW"/>
</dbReference>
<evidence type="ECO:0000256" key="6">
    <source>
        <dbReference type="ARBA" id="ARBA00013023"/>
    </source>
</evidence>
<evidence type="ECO:0000256" key="11">
    <source>
        <dbReference type="ARBA" id="ARBA00022741"/>
    </source>
</evidence>
<evidence type="ECO:0000256" key="15">
    <source>
        <dbReference type="ARBA" id="ARBA00030592"/>
    </source>
</evidence>
<sequence>MTYEEALAWIHSRLKFGSRPGLIRIKALLELLGNPHRDLAIIHVGGTNGKGSTLAFLRSLFQEYGLKVGTFTSPYLVKFNERMSIDEIPISDEDLVKYVEKIRPLVDEMDKDDSLAGITEFEIITAMTFDYFKQEQVDLAIVEVGLGGLLDSTNVVEPLASVITTIGLDHMDILGDTIEEIAYQKAGIIKTNKLTVVGKVPPEALEVIRNVSTEKQSPLFVLGEQFVYDKSDRKAQTFSFKTKDEDLQNLHIPLIGYHQFDNASVAIETFLLLASKFDLTPTESGIQRALNQVSWPGRMEVVQQKPLILIDGAHNEPAVDVMVDNLAAYYGDKKIISLFSAISTKDIQPMMQKIIMASKGNFYVTTFDYPTAVNLTKYHQLGVPDDHIFKEWWTGVDALKKQLDENTVLVITGSLYFISNVRKYLVKETND</sequence>
<dbReference type="Pfam" id="PF08245">
    <property type="entry name" value="Mur_ligase_M"/>
    <property type="match status" value="1"/>
</dbReference>
<evidence type="ECO:0000256" key="14">
    <source>
        <dbReference type="ARBA" id="ARBA00022909"/>
    </source>
</evidence>
<evidence type="ECO:0000259" key="20">
    <source>
        <dbReference type="Pfam" id="PF08245"/>
    </source>
</evidence>